<evidence type="ECO:0000256" key="7">
    <source>
        <dbReference type="SAM" id="Phobius"/>
    </source>
</evidence>
<evidence type="ECO:0000313" key="9">
    <source>
        <dbReference type="Proteomes" id="UP001596455"/>
    </source>
</evidence>
<feature type="compositionally biased region" description="Basic and acidic residues" evidence="6">
    <location>
        <begin position="309"/>
        <end position="344"/>
    </location>
</feature>
<gene>
    <name evidence="8" type="ORF">ACFQQL_01090</name>
</gene>
<dbReference type="Proteomes" id="UP001596455">
    <property type="component" value="Unassembled WGS sequence"/>
</dbReference>
<keyword evidence="3 7" id="KW-0812">Transmembrane</keyword>
<organism evidence="8 9">
    <name type="scientific">Georgenia alba</name>
    <dbReference type="NCBI Taxonomy" id="2233858"/>
    <lineage>
        <taxon>Bacteria</taxon>
        <taxon>Bacillati</taxon>
        <taxon>Actinomycetota</taxon>
        <taxon>Actinomycetes</taxon>
        <taxon>Micrococcales</taxon>
        <taxon>Bogoriellaceae</taxon>
        <taxon>Georgenia</taxon>
    </lineage>
</organism>
<dbReference type="PIRSF" id="PIRSF035875">
    <property type="entry name" value="RNase_BN"/>
    <property type="match status" value="1"/>
</dbReference>
<protein>
    <submittedName>
        <fullName evidence="8">YihY/virulence factor BrkB family protein</fullName>
    </submittedName>
</protein>
<evidence type="ECO:0000256" key="3">
    <source>
        <dbReference type="ARBA" id="ARBA00022692"/>
    </source>
</evidence>
<keyword evidence="4 7" id="KW-1133">Transmembrane helix</keyword>
<dbReference type="EMBL" id="JBHTCQ010000001">
    <property type="protein sequence ID" value="MFC7403686.1"/>
    <property type="molecule type" value="Genomic_DNA"/>
</dbReference>
<feature type="transmembrane region" description="Helical" evidence="7">
    <location>
        <begin position="225"/>
        <end position="248"/>
    </location>
</feature>
<name>A0ABW2Q377_9MICO</name>
<feature type="transmembrane region" description="Helical" evidence="7">
    <location>
        <begin position="149"/>
        <end position="174"/>
    </location>
</feature>
<evidence type="ECO:0000256" key="6">
    <source>
        <dbReference type="SAM" id="MobiDB-lite"/>
    </source>
</evidence>
<evidence type="ECO:0000256" key="2">
    <source>
        <dbReference type="ARBA" id="ARBA00022475"/>
    </source>
</evidence>
<keyword evidence="5 7" id="KW-0472">Membrane</keyword>
<dbReference type="RefSeq" id="WP_382390383.1">
    <property type="nucleotide sequence ID" value="NZ_JBHTCQ010000001.1"/>
</dbReference>
<keyword evidence="2" id="KW-1003">Cell membrane</keyword>
<evidence type="ECO:0000313" key="8">
    <source>
        <dbReference type="EMBL" id="MFC7403686.1"/>
    </source>
</evidence>
<dbReference type="InterPro" id="IPR017039">
    <property type="entry name" value="Virul_fac_BrkB"/>
</dbReference>
<feature type="transmembrane region" description="Helical" evidence="7">
    <location>
        <begin position="260"/>
        <end position="282"/>
    </location>
</feature>
<comment type="caution">
    <text evidence="8">The sequence shown here is derived from an EMBL/GenBank/DDBJ whole genome shotgun (WGS) entry which is preliminary data.</text>
</comment>
<feature type="transmembrane region" description="Helical" evidence="7">
    <location>
        <begin position="107"/>
        <end position="128"/>
    </location>
</feature>
<keyword evidence="9" id="KW-1185">Reference proteome</keyword>
<evidence type="ECO:0000256" key="5">
    <source>
        <dbReference type="ARBA" id="ARBA00023136"/>
    </source>
</evidence>
<dbReference type="PANTHER" id="PTHR30213">
    <property type="entry name" value="INNER MEMBRANE PROTEIN YHJD"/>
    <property type="match status" value="1"/>
</dbReference>
<dbReference type="PANTHER" id="PTHR30213:SF0">
    <property type="entry name" value="UPF0761 MEMBRANE PROTEIN YIHY"/>
    <property type="match status" value="1"/>
</dbReference>
<reference evidence="9" key="1">
    <citation type="journal article" date="2019" name="Int. J. Syst. Evol. Microbiol.">
        <title>The Global Catalogue of Microorganisms (GCM) 10K type strain sequencing project: providing services to taxonomists for standard genome sequencing and annotation.</title>
        <authorList>
            <consortium name="The Broad Institute Genomics Platform"/>
            <consortium name="The Broad Institute Genome Sequencing Center for Infectious Disease"/>
            <person name="Wu L."/>
            <person name="Ma J."/>
        </authorList>
    </citation>
    <scope>NUCLEOTIDE SEQUENCE [LARGE SCALE GENOMIC DNA]</scope>
    <source>
        <strain evidence="9">JCM 1490</strain>
    </source>
</reference>
<dbReference type="NCBIfam" id="TIGR00765">
    <property type="entry name" value="yihY_not_rbn"/>
    <property type="match status" value="1"/>
</dbReference>
<feature type="transmembrane region" description="Helical" evidence="7">
    <location>
        <begin position="194"/>
        <end position="213"/>
    </location>
</feature>
<feature type="region of interest" description="Disordered" evidence="6">
    <location>
        <begin position="303"/>
        <end position="344"/>
    </location>
</feature>
<evidence type="ECO:0000256" key="4">
    <source>
        <dbReference type="ARBA" id="ARBA00022989"/>
    </source>
</evidence>
<accession>A0ABW2Q377</accession>
<feature type="transmembrane region" description="Helical" evidence="7">
    <location>
        <begin position="45"/>
        <end position="67"/>
    </location>
</feature>
<comment type="subcellular location">
    <subcellularLocation>
        <location evidence="1">Cell membrane</location>
        <topology evidence="1">Multi-pass membrane protein</topology>
    </subcellularLocation>
</comment>
<proteinExistence type="predicted"/>
<dbReference type="Pfam" id="PF03631">
    <property type="entry name" value="Virul_fac_BrkB"/>
    <property type="match status" value="1"/>
</dbReference>
<evidence type="ECO:0000256" key="1">
    <source>
        <dbReference type="ARBA" id="ARBA00004651"/>
    </source>
</evidence>
<sequence>MNQHGRRTRKAESPTDIKGSSWGYTARKAVSEFLDDDCTDLAAALTYYSVLSIFPALIALVSLLSLVGQGGTTDTLLSMARDLVPATAMGTLEPVIESLTTAPAPGIGLVIGLLVALWTASNYVAAFSRAMNRIYEMPEGRPFWKLRPAMYLLTLAMLLLVAVAAVILVVSGPVAESIGGLIGLSGVTVTIWNIAKWPVLLLVVIIAVGLLYWATPNVRQPSFRWVSPGAVIAIVVALVASVALGFYVGNFGSYDQTYGSLAGVIIALLWIWVMNLALLFGAEFDAELERARELQAGIPAEETIQLPARDTKASEKKAEKVAEDVARGRALRESRGQTHDPDEV</sequence>